<name>A0A9Q3GN60_9BASI</name>
<keyword evidence="2" id="KW-1185">Reference proteome</keyword>
<reference evidence="1" key="1">
    <citation type="submission" date="2021-03" db="EMBL/GenBank/DDBJ databases">
        <title>Draft genome sequence of rust myrtle Austropuccinia psidii MF-1, a brazilian biotype.</title>
        <authorList>
            <person name="Quecine M.C."/>
            <person name="Pachon D.M.R."/>
            <person name="Bonatelli M.L."/>
            <person name="Correr F.H."/>
            <person name="Franceschini L.M."/>
            <person name="Leite T.F."/>
            <person name="Margarido G.R.A."/>
            <person name="Almeida C.A."/>
            <person name="Ferrarezi J.A."/>
            <person name="Labate C.A."/>
        </authorList>
    </citation>
    <scope>NUCLEOTIDE SEQUENCE</scope>
    <source>
        <strain evidence="1">MF-1</strain>
    </source>
</reference>
<sequence length="114" mass="13537">MENVFENSIFNSDKYKPLTWFLKQKNRFSALHPDTSDSMINMKILRKCGGELEHSIKLRYLEPCQTEAYINSMKDIITRTRIDKNWTRNSMECKIVPNTSKEDRRPEIPVLKCH</sequence>
<organism evidence="1 2">
    <name type="scientific">Austropuccinia psidii MF-1</name>
    <dbReference type="NCBI Taxonomy" id="1389203"/>
    <lineage>
        <taxon>Eukaryota</taxon>
        <taxon>Fungi</taxon>
        <taxon>Dikarya</taxon>
        <taxon>Basidiomycota</taxon>
        <taxon>Pucciniomycotina</taxon>
        <taxon>Pucciniomycetes</taxon>
        <taxon>Pucciniales</taxon>
        <taxon>Sphaerophragmiaceae</taxon>
        <taxon>Austropuccinia</taxon>
    </lineage>
</organism>
<comment type="caution">
    <text evidence="1">The sequence shown here is derived from an EMBL/GenBank/DDBJ whole genome shotgun (WGS) entry which is preliminary data.</text>
</comment>
<proteinExistence type="predicted"/>
<evidence type="ECO:0000313" key="2">
    <source>
        <dbReference type="Proteomes" id="UP000765509"/>
    </source>
</evidence>
<dbReference type="Proteomes" id="UP000765509">
    <property type="component" value="Unassembled WGS sequence"/>
</dbReference>
<dbReference type="AlphaFoldDB" id="A0A9Q3GN60"/>
<dbReference type="EMBL" id="AVOT02003486">
    <property type="protein sequence ID" value="MBW0473666.1"/>
    <property type="molecule type" value="Genomic_DNA"/>
</dbReference>
<accession>A0A9Q3GN60</accession>
<protein>
    <submittedName>
        <fullName evidence="1">Uncharacterized protein</fullName>
    </submittedName>
</protein>
<gene>
    <name evidence="1" type="ORF">O181_013381</name>
</gene>
<evidence type="ECO:0000313" key="1">
    <source>
        <dbReference type="EMBL" id="MBW0473666.1"/>
    </source>
</evidence>